<dbReference type="GO" id="GO:0006779">
    <property type="term" value="P:porphyrin-containing compound biosynthetic process"/>
    <property type="evidence" value="ECO:0007669"/>
    <property type="project" value="InterPro"/>
</dbReference>
<protein>
    <submittedName>
        <fullName evidence="2">Uroporphyrinogen decarboxylase family protein</fullName>
    </submittedName>
</protein>
<dbReference type="InterPro" id="IPR000257">
    <property type="entry name" value="Uroporphyrinogen_deCOase"/>
</dbReference>
<reference evidence="2 3" key="1">
    <citation type="submission" date="2022-12" db="EMBL/GenBank/DDBJ databases">
        <title>Metagenome assembled genome from gulf of manar.</title>
        <authorList>
            <person name="Kohli P."/>
            <person name="Pk S."/>
            <person name="Venkata Ramana C."/>
            <person name="Sasikala C."/>
        </authorList>
    </citation>
    <scope>NUCLEOTIDE SEQUENCE [LARGE SCALE GENOMIC DNA]</scope>
    <source>
        <strain evidence="2">JB008</strain>
    </source>
</reference>
<gene>
    <name evidence="2" type="ORF">PQJ61_08685</name>
</gene>
<dbReference type="InterPro" id="IPR038071">
    <property type="entry name" value="UROD/MetE-like_sf"/>
</dbReference>
<dbReference type="GO" id="GO:0004853">
    <property type="term" value="F:uroporphyrinogen decarboxylase activity"/>
    <property type="evidence" value="ECO:0007669"/>
    <property type="project" value="InterPro"/>
</dbReference>
<accession>A0AAJ1ICR4</accession>
<dbReference type="Pfam" id="PF01208">
    <property type="entry name" value="URO-D"/>
    <property type="match status" value="1"/>
</dbReference>
<evidence type="ECO:0000313" key="2">
    <source>
        <dbReference type="EMBL" id="MDC7226829.1"/>
    </source>
</evidence>
<dbReference type="Gene3D" id="3.20.20.210">
    <property type="match status" value="1"/>
</dbReference>
<dbReference type="EMBL" id="JAQQAL010000017">
    <property type="protein sequence ID" value="MDC7226829.1"/>
    <property type="molecule type" value="Genomic_DNA"/>
</dbReference>
<name>A0AAJ1ICR4_9SPIO</name>
<proteinExistence type="predicted"/>
<feature type="domain" description="Uroporphyrinogen decarboxylase (URO-D)" evidence="1">
    <location>
        <begin position="102"/>
        <end position="348"/>
    </location>
</feature>
<comment type="caution">
    <text evidence="2">The sequence shown here is derived from an EMBL/GenBank/DDBJ whole genome shotgun (WGS) entry which is preliminary data.</text>
</comment>
<dbReference type="PANTHER" id="PTHR47099">
    <property type="entry name" value="METHYLCOBAMIDE:COM METHYLTRANSFERASE MTBA"/>
    <property type="match status" value="1"/>
</dbReference>
<dbReference type="AlphaFoldDB" id="A0AAJ1ICR4"/>
<dbReference type="InterPro" id="IPR052024">
    <property type="entry name" value="Methanogen_methyltrans"/>
</dbReference>
<dbReference type="SUPFAM" id="SSF51726">
    <property type="entry name" value="UROD/MetE-like"/>
    <property type="match status" value="1"/>
</dbReference>
<evidence type="ECO:0000259" key="1">
    <source>
        <dbReference type="Pfam" id="PF01208"/>
    </source>
</evidence>
<evidence type="ECO:0000313" key="3">
    <source>
        <dbReference type="Proteomes" id="UP001221217"/>
    </source>
</evidence>
<dbReference type="Proteomes" id="UP001221217">
    <property type="component" value="Unassembled WGS sequence"/>
</dbReference>
<sequence length="357" mass="40362">MELTSRQRVLYTLTGRQPDMIPITEFLYSRPFYKEMIGYVPEVYNAEDIIKCSQKVGYDLAVIPLGGYSGMTNQDGKGYEYTDEWGIKYRKSEVTWPADAPIEHPLSNRNDWDNYDFPSPEDGDRTAEIRLAKKMAKETDMAIIGNIRGPFTPTWLLFGMTHFSMLMYDDPALIHEVMRKYTDFFIRGAEMLVDEGADAILFADDYGFNTAPLIAPAQFKEFVIPYLAEYSVKIKSLGVPLIMHSDGNLNSLIEMIFDTGISNYNPVEKAAEMDLAGLRKIYGSNKVFWGNINNKTTLVTGTPEDIEQEVKECIKAAAGGGHILSSDHSIHDDTKIENILALYEAGRKHGKHPFKFD</sequence>
<dbReference type="PANTHER" id="PTHR47099:SF1">
    <property type="entry name" value="METHYLCOBAMIDE:COM METHYLTRANSFERASE MTBA"/>
    <property type="match status" value="1"/>
</dbReference>
<organism evidence="2 3">
    <name type="scientific">Candidatus Thalassospirochaeta sargassi</name>
    <dbReference type="NCBI Taxonomy" id="3119039"/>
    <lineage>
        <taxon>Bacteria</taxon>
        <taxon>Pseudomonadati</taxon>
        <taxon>Spirochaetota</taxon>
        <taxon>Spirochaetia</taxon>
        <taxon>Spirochaetales</taxon>
        <taxon>Spirochaetaceae</taxon>
        <taxon>Candidatus Thalassospirochaeta</taxon>
    </lineage>
</organism>